<comment type="caution">
    <text evidence="6">The sequence shown here is derived from an EMBL/GenBank/DDBJ whole genome shotgun (WGS) entry which is preliminary data.</text>
</comment>
<dbReference type="PRINTS" id="PR00032">
    <property type="entry name" value="HTHARAC"/>
</dbReference>
<evidence type="ECO:0000256" key="1">
    <source>
        <dbReference type="ARBA" id="ARBA00023015"/>
    </source>
</evidence>
<dbReference type="InterPro" id="IPR018062">
    <property type="entry name" value="HTH_AraC-typ_CS"/>
</dbReference>
<gene>
    <name evidence="6" type="ORF">WG901_13375</name>
</gene>
<protein>
    <submittedName>
        <fullName evidence="6">AraC family transcriptional regulator</fullName>
    </submittedName>
</protein>
<dbReference type="PROSITE" id="PS01124">
    <property type="entry name" value="HTH_ARAC_FAMILY_2"/>
    <property type="match status" value="1"/>
</dbReference>
<dbReference type="EMBL" id="JBBHJZ010000002">
    <property type="protein sequence ID" value="MEJ5977633.1"/>
    <property type="molecule type" value="Genomic_DNA"/>
</dbReference>
<keyword evidence="7" id="KW-1185">Reference proteome</keyword>
<dbReference type="SUPFAM" id="SSF46689">
    <property type="entry name" value="Homeodomain-like"/>
    <property type="match status" value="2"/>
</dbReference>
<dbReference type="InterPro" id="IPR018060">
    <property type="entry name" value="HTH_AraC"/>
</dbReference>
<dbReference type="PANTHER" id="PTHR46796">
    <property type="entry name" value="HTH-TYPE TRANSCRIPTIONAL ACTIVATOR RHAS-RELATED"/>
    <property type="match status" value="1"/>
</dbReference>
<accession>A0ABU8RX84</accession>
<dbReference type="SMART" id="SM00342">
    <property type="entry name" value="HTH_ARAC"/>
    <property type="match status" value="1"/>
</dbReference>
<dbReference type="InterPro" id="IPR020449">
    <property type="entry name" value="Tscrpt_reg_AraC-type_HTH"/>
</dbReference>
<dbReference type="InterPro" id="IPR009057">
    <property type="entry name" value="Homeodomain-like_sf"/>
</dbReference>
<dbReference type="Pfam" id="PF12852">
    <property type="entry name" value="Cupin_6"/>
    <property type="match status" value="1"/>
</dbReference>
<keyword evidence="3" id="KW-0804">Transcription</keyword>
<keyword evidence="2" id="KW-0238">DNA-binding</keyword>
<dbReference type="Gene3D" id="1.10.10.60">
    <property type="entry name" value="Homeodomain-like"/>
    <property type="match status" value="2"/>
</dbReference>
<dbReference type="InterPro" id="IPR032783">
    <property type="entry name" value="AraC_lig"/>
</dbReference>
<evidence type="ECO:0000256" key="4">
    <source>
        <dbReference type="SAM" id="MobiDB-lite"/>
    </source>
</evidence>
<name>A0ABU8RX84_9SPHN</name>
<proteinExistence type="predicted"/>
<organism evidence="6 7">
    <name type="scientific">Novosphingobium anseongense</name>
    <dbReference type="NCBI Taxonomy" id="3133436"/>
    <lineage>
        <taxon>Bacteria</taxon>
        <taxon>Pseudomonadati</taxon>
        <taxon>Pseudomonadota</taxon>
        <taxon>Alphaproteobacteria</taxon>
        <taxon>Sphingomonadales</taxon>
        <taxon>Sphingomonadaceae</taxon>
        <taxon>Novosphingobium</taxon>
    </lineage>
</organism>
<sequence>MQRAEDKSLSGLLSGLELRGQTWCYSDLGQDAGFSVPPGDAVLFHAVLHGSARIACAGGAMVELGVGDAVIVLSGEAHALRTSPAAPASTHAFLRDEAEVDIPPTLAIGPGRTTARVLSGKLRATWPGEANRATLPALLSLNQNDAGPLAALLRPEALPLAGIGPGSAALLTRLAAMLLMAGLRADPRCRQLFSPARQDPIADALRLIEANPAANWTVERLARSVGMGRSNFAAHFTQAVGRAPMEVVAEQRMEHAAGLLRQGKLKIAEISELAGYGSEAAFSRRFTRHFGLSPSQMRERERRVADKPAAAPPAFQPLLAGRLGQGTTALARQHRPATPLGSGPRQQSSGVLLGFKRD</sequence>
<dbReference type="InterPro" id="IPR050204">
    <property type="entry name" value="AraC_XylS_family_regulators"/>
</dbReference>
<dbReference type="PROSITE" id="PS00041">
    <property type="entry name" value="HTH_ARAC_FAMILY_1"/>
    <property type="match status" value="1"/>
</dbReference>
<reference evidence="6 7" key="1">
    <citation type="submission" date="2024-03" db="EMBL/GenBank/DDBJ databases">
        <authorList>
            <person name="Jo J.-H."/>
        </authorList>
    </citation>
    <scope>NUCLEOTIDE SEQUENCE [LARGE SCALE GENOMIC DNA]</scope>
    <source>
        <strain evidence="6 7">PS1R-30</strain>
    </source>
</reference>
<evidence type="ECO:0000259" key="5">
    <source>
        <dbReference type="PROSITE" id="PS01124"/>
    </source>
</evidence>
<keyword evidence="1" id="KW-0805">Transcription regulation</keyword>
<feature type="region of interest" description="Disordered" evidence="4">
    <location>
        <begin position="316"/>
        <end position="358"/>
    </location>
</feature>
<feature type="domain" description="HTH araC/xylS-type" evidence="5">
    <location>
        <begin position="202"/>
        <end position="300"/>
    </location>
</feature>
<evidence type="ECO:0000256" key="2">
    <source>
        <dbReference type="ARBA" id="ARBA00023125"/>
    </source>
</evidence>
<dbReference type="Pfam" id="PF12833">
    <property type="entry name" value="HTH_18"/>
    <property type="match status" value="1"/>
</dbReference>
<dbReference type="RefSeq" id="WP_339587565.1">
    <property type="nucleotide sequence ID" value="NZ_JBBHJZ010000002.1"/>
</dbReference>
<evidence type="ECO:0000256" key="3">
    <source>
        <dbReference type="ARBA" id="ARBA00023163"/>
    </source>
</evidence>
<dbReference type="PANTHER" id="PTHR46796:SF7">
    <property type="entry name" value="ARAC FAMILY TRANSCRIPTIONAL REGULATOR"/>
    <property type="match status" value="1"/>
</dbReference>
<evidence type="ECO:0000313" key="6">
    <source>
        <dbReference type="EMBL" id="MEJ5977633.1"/>
    </source>
</evidence>
<dbReference type="Proteomes" id="UP001361239">
    <property type="component" value="Unassembled WGS sequence"/>
</dbReference>
<evidence type="ECO:0000313" key="7">
    <source>
        <dbReference type="Proteomes" id="UP001361239"/>
    </source>
</evidence>